<reference evidence="1 2" key="1">
    <citation type="submission" date="2016-12" db="EMBL/GenBank/DDBJ databases">
        <authorList>
            <person name="Song W.-J."/>
            <person name="Kurnit D.M."/>
        </authorList>
    </citation>
    <scope>NUCLEOTIDE SEQUENCE [LARGE SCALE GENOMIC DNA]</scope>
    <source>
        <strain evidence="1 2">DSM 18488</strain>
    </source>
</reference>
<dbReference type="AlphaFoldDB" id="A0A1M7Y8H3"/>
<evidence type="ECO:0000313" key="1">
    <source>
        <dbReference type="EMBL" id="SHO48920.1"/>
    </source>
</evidence>
<dbReference type="EMBL" id="FRFE01000011">
    <property type="protein sequence ID" value="SHO48920.1"/>
    <property type="molecule type" value="Genomic_DNA"/>
</dbReference>
<evidence type="ECO:0000313" key="2">
    <source>
        <dbReference type="Proteomes" id="UP000184603"/>
    </source>
</evidence>
<protein>
    <submittedName>
        <fullName evidence="1">Uncharacterized protein</fullName>
    </submittedName>
</protein>
<keyword evidence="2" id="KW-1185">Reference proteome</keyword>
<proteinExistence type="predicted"/>
<organism evidence="1 2">
    <name type="scientific">Desulfopila aestuarii DSM 18488</name>
    <dbReference type="NCBI Taxonomy" id="1121416"/>
    <lineage>
        <taxon>Bacteria</taxon>
        <taxon>Pseudomonadati</taxon>
        <taxon>Thermodesulfobacteriota</taxon>
        <taxon>Desulfobulbia</taxon>
        <taxon>Desulfobulbales</taxon>
        <taxon>Desulfocapsaceae</taxon>
        <taxon>Desulfopila</taxon>
    </lineage>
</organism>
<accession>A0A1M7Y8H3</accession>
<sequence>MSFIEMMLPGDVCYPARKHGKEIMERKMLVLSERKFNTLAGILPQAEPAAKSKWKISSSPISINITVLQLHARMADSFDLE</sequence>
<gene>
    <name evidence="1" type="ORF">SAMN02745220_02538</name>
</gene>
<name>A0A1M7Y8H3_9BACT</name>
<dbReference type="Proteomes" id="UP000184603">
    <property type="component" value="Unassembled WGS sequence"/>
</dbReference>